<sequence length="243" mass="27789">MQTRLSQFFQVPQTSTENRKRKETVFGLPGPSSSAQKRVKLSRRPNSRGKDVGNVLEEEPMERVTSAQIESWKRKAFFTETSSGTLFRLVPESAVKTLKQKFEYFVETVVNDELGYTKDLPLWPRDGERVGWMYVHVEKSTAFLAGVLIVDLINEARFHDSAKVATGTFLGINRIWTHRSVRRRGIARLLLDEARRSLPYLHSTIPRQSVAFSEPSVDGTKLARTYCRSEDAANDDFLVYDIK</sequence>
<dbReference type="InterPro" id="IPR028009">
    <property type="entry name" value="ESCO_Acetyltransf_dom"/>
</dbReference>
<feature type="domain" description="N-acetyltransferase ESCO acetyl-transferase" evidence="2">
    <location>
        <begin position="169"/>
        <end position="240"/>
    </location>
</feature>
<dbReference type="PANTHER" id="PTHR45884">
    <property type="entry name" value="N-ACETYLTRANSFERASE ECO"/>
    <property type="match status" value="1"/>
</dbReference>
<reference evidence="3" key="1">
    <citation type="submission" date="2023-06" db="EMBL/GenBank/DDBJ databases">
        <title>Genomic analysis of the entomopathogenic nematode Steinernema hermaphroditum.</title>
        <authorList>
            <person name="Schwarz E.M."/>
            <person name="Heppert J.K."/>
            <person name="Baniya A."/>
            <person name="Schwartz H.T."/>
            <person name="Tan C.-H."/>
            <person name="Antoshechkin I."/>
            <person name="Sternberg P.W."/>
            <person name="Goodrich-Blair H."/>
            <person name="Dillman A.R."/>
        </authorList>
    </citation>
    <scope>NUCLEOTIDE SEQUENCE</scope>
    <source>
        <strain evidence="3">PS9179</strain>
        <tissue evidence="3">Whole animal</tissue>
    </source>
</reference>
<gene>
    <name evidence="3" type="ORF">QR680_003992</name>
</gene>
<dbReference type="GO" id="GO:0061733">
    <property type="term" value="F:protein-lysine-acetyltransferase activity"/>
    <property type="evidence" value="ECO:0007669"/>
    <property type="project" value="TreeGrafter"/>
</dbReference>
<dbReference type="EMBL" id="JAUCMV010000003">
    <property type="protein sequence ID" value="KAK0408495.1"/>
    <property type="molecule type" value="Genomic_DNA"/>
</dbReference>
<dbReference type="SUPFAM" id="SSF55729">
    <property type="entry name" value="Acyl-CoA N-acyltransferases (Nat)"/>
    <property type="match status" value="1"/>
</dbReference>
<feature type="compositionally biased region" description="Basic residues" evidence="1">
    <location>
        <begin position="37"/>
        <end position="47"/>
    </location>
</feature>
<evidence type="ECO:0000313" key="3">
    <source>
        <dbReference type="EMBL" id="KAK0408495.1"/>
    </source>
</evidence>
<dbReference type="Pfam" id="PF13880">
    <property type="entry name" value="Acetyltransf_13"/>
    <property type="match status" value="1"/>
</dbReference>
<dbReference type="GO" id="GO:0000785">
    <property type="term" value="C:chromatin"/>
    <property type="evidence" value="ECO:0007669"/>
    <property type="project" value="TreeGrafter"/>
</dbReference>
<comment type="caution">
    <text evidence="3">The sequence shown here is derived from an EMBL/GenBank/DDBJ whole genome shotgun (WGS) entry which is preliminary data.</text>
</comment>
<name>A0AA39HND2_9BILA</name>
<feature type="compositionally biased region" description="Polar residues" evidence="1">
    <location>
        <begin position="1"/>
        <end position="16"/>
    </location>
</feature>
<protein>
    <recommendedName>
        <fullName evidence="2">N-acetyltransferase ESCO acetyl-transferase domain-containing protein</fullName>
    </recommendedName>
</protein>
<dbReference type="InterPro" id="IPR016181">
    <property type="entry name" value="Acyl_CoA_acyltransferase"/>
</dbReference>
<dbReference type="AlphaFoldDB" id="A0AA39HND2"/>
<evidence type="ECO:0000313" key="4">
    <source>
        <dbReference type="Proteomes" id="UP001175271"/>
    </source>
</evidence>
<feature type="region of interest" description="Disordered" evidence="1">
    <location>
        <begin position="1"/>
        <end position="55"/>
    </location>
</feature>
<dbReference type="GO" id="GO:0007064">
    <property type="term" value="P:mitotic sister chromatid cohesion"/>
    <property type="evidence" value="ECO:0007669"/>
    <property type="project" value="TreeGrafter"/>
</dbReference>
<keyword evidence="4" id="KW-1185">Reference proteome</keyword>
<accession>A0AA39HND2</accession>
<dbReference type="GO" id="GO:0005634">
    <property type="term" value="C:nucleus"/>
    <property type="evidence" value="ECO:0007669"/>
    <property type="project" value="TreeGrafter"/>
</dbReference>
<evidence type="ECO:0000259" key="2">
    <source>
        <dbReference type="Pfam" id="PF13880"/>
    </source>
</evidence>
<dbReference type="PANTHER" id="PTHR45884:SF2">
    <property type="entry name" value="N-ACETYLTRANSFERASE ECO"/>
    <property type="match status" value="1"/>
</dbReference>
<proteinExistence type="predicted"/>
<dbReference type="CDD" id="cd04301">
    <property type="entry name" value="NAT_SF"/>
    <property type="match status" value="1"/>
</dbReference>
<organism evidence="3 4">
    <name type="scientific">Steinernema hermaphroditum</name>
    <dbReference type="NCBI Taxonomy" id="289476"/>
    <lineage>
        <taxon>Eukaryota</taxon>
        <taxon>Metazoa</taxon>
        <taxon>Ecdysozoa</taxon>
        <taxon>Nematoda</taxon>
        <taxon>Chromadorea</taxon>
        <taxon>Rhabditida</taxon>
        <taxon>Tylenchina</taxon>
        <taxon>Panagrolaimomorpha</taxon>
        <taxon>Strongyloidoidea</taxon>
        <taxon>Steinernematidae</taxon>
        <taxon>Steinernema</taxon>
    </lineage>
</organism>
<evidence type="ECO:0000256" key="1">
    <source>
        <dbReference type="SAM" id="MobiDB-lite"/>
    </source>
</evidence>
<dbReference type="Proteomes" id="UP001175271">
    <property type="component" value="Unassembled WGS sequence"/>
</dbReference>